<dbReference type="SMART" id="SM01117">
    <property type="entry name" value="Cyt-b5"/>
    <property type="match status" value="1"/>
</dbReference>
<dbReference type="InterPro" id="IPR037396">
    <property type="entry name" value="FMN_HAD"/>
</dbReference>
<comment type="cofactor">
    <cofactor evidence="1">
        <name>FMN</name>
        <dbReference type="ChEBI" id="CHEBI:58210"/>
    </cofactor>
</comment>
<dbReference type="GO" id="GO:0020037">
    <property type="term" value="F:heme binding"/>
    <property type="evidence" value="ECO:0007669"/>
    <property type="project" value="InterPro"/>
</dbReference>
<evidence type="ECO:0000256" key="3">
    <source>
        <dbReference type="ARBA" id="ARBA00022723"/>
    </source>
</evidence>
<dbReference type="PROSITE" id="PS50255">
    <property type="entry name" value="CYTOCHROME_B5_2"/>
    <property type="match status" value="1"/>
</dbReference>
<dbReference type="Pfam" id="PF01070">
    <property type="entry name" value="FMN_dh"/>
    <property type="match status" value="1"/>
</dbReference>
<name>A0A922N2Q3_9PLEO</name>
<evidence type="ECO:0000259" key="7">
    <source>
        <dbReference type="PROSITE" id="PS50255"/>
    </source>
</evidence>
<dbReference type="PANTHER" id="PTHR10578">
    <property type="entry name" value="S -2-HYDROXY-ACID OXIDASE-RELATED"/>
    <property type="match status" value="1"/>
</dbReference>
<feature type="domain" description="FMN hydroxy acid dehydrogenase" evidence="8">
    <location>
        <begin position="107"/>
        <end position="484"/>
    </location>
</feature>
<dbReference type="PRINTS" id="PR00363">
    <property type="entry name" value="CYTOCHROMEB5"/>
</dbReference>
<dbReference type="SUPFAM" id="SSF55856">
    <property type="entry name" value="Cytochrome b5-like heme/steroid binding domain"/>
    <property type="match status" value="1"/>
</dbReference>
<dbReference type="InterPro" id="IPR013785">
    <property type="entry name" value="Aldolase_TIM"/>
</dbReference>
<evidence type="ECO:0000313" key="9">
    <source>
        <dbReference type="EMBL" id="KAI1507952.1"/>
    </source>
</evidence>
<evidence type="ECO:0000256" key="6">
    <source>
        <dbReference type="SAM" id="MobiDB-lite"/>
    </source>
</evidence>
<dbReference type="PROSITE" id="PS00191">
    <property type="entry name" value="CYTOCHROME_B5_1"/>
    <property type="match status" value="1"/>
</dbReference>
<evidence type="ECO:0000313" key="10">
    <source>
        <dbReference type="Proteomes" id="UP000249757"/>
    </source>
</evidence>
<dbReference type="Pfam" id="PF00173">
    <property type="entry name" value="Cyt-b5"/>
    <property type="match status" value="1"/>
</dbReference>
<gene>
    <name evidence="9" type="ORF">Ptr86124_013048</name>
</gene>
<feature type="region of interest" description="Disordered" evidence="6">
    <location>
        <begin position="609"/>
        <end position="628"/>
    </location>
</feature>
<dbReference type="InterPro" id="IPR036400">
    <property type="entry name" value="Cyt_B5-like_heme/steroid_sf"/>
</dbReference>
<keyword evidence="4" id="KW-0560">Oxidoreductase</keyword>
<keyword evidence="5" id="KW-0408">Iron</keyword>
<evidence type="ECO:0000256" key="5">
    <source>
        <dbReference type="ARBA" id="ARBA00023004"/>
    </source>
</evidence>
<feature type="region of interest" description="Disordered" evidence="6">
    <location>
        <begin position="75"/>
        <end position="104"/>
    </location>
</feature>
<feature type="domain" description="Cytochrome b5 heme-binding" evidence="7">
    <location>
        <begin position="1"/>
        <end position="78"/>
    </location>
</feature>
<dbReference type="Proteomes" id="UP000249757">
    <property type="component" value="Unassembled WGS sequence"/>
</dbReference>
<keyword evidence="2" id="KW-0349">Heme</keyword>
<dbReference type="InterPro" id="IPR000262">
    <property type="entry name" value="FMN-dep_DH"/>
</dbReference>
<protein>
    <submittedName>
        <fullName evidence="9">L-lactate dehydrogenase</fullName>
    </submittedName>
</protein>
<dbReference type="InterPro" id="IPR008259">
    <property type="entry name" value="FMN_hydac_DH_AS"/>
</dbReference>
<keyword evidence="10" id="KW-1185">Reference proteome</keyword>
<reference evidence="10" key="1">
    <citation type="journal article" date="2022" name="Microb. Genom.">
        <title>A global pangenome for the wheat fungal pathogen Pyrenophora tritici-repentis and prediction of effector protein structural homology.</title>
        <authorList>
            <person name="Moolhuijzen P.M."/>
            <person name="See P.T."/>
            <person name="Shi G."/>
            <person name="Powell H.R."/>
            <person name="Cockram J."/>
            <person name="Jorgensen L.N."/>
            <person name="Benslimane H."/>
            <person name="Strelkov S.E."/>
            <person name="Turner J."/>
            <person name="Liu Z."/>
            <person name="Moffat C.S."/>
        </authorList>
    </citation>
    <scope>NUCLEOTIDE SEQUENCE [LARGE SCALE GENOMIC DNA]</scope>
</reference>
<sequence>MSRINRAEVAKHHSKNDCWIVLDSKAYNVTNFLSEHPGGAPIILKNAGSDATEEFKKYHPLSYLEDYLPKEALLGPVDPNTSGQLRQIKDTNSRKPSKIDPNSNEIPHVSLCVSTTDFEPVAKTVMSHKSYIYASSSANTGASIKANIDDWGRISFRPRVMRNVGEVDTRRKMFGHSSPYPFYICPMGTMGTIHEGAEPEMVQGAVRKGIHTLVSTASSKSSEQIMQSYVDEQRRLGNGSPTQLFYQYYMPVNKDKALELIRIVKRCGYKSLWVTVDVPVVGKRTADRRLQAEETLAVSLVDEGPRDREIGGDNAFAPAMGGRPVQGRLTPYMTWDDLEWVRKEWDDPIVLKGIQCAEDAKLAMEYGCDGILLSNHGGRQLHTAPSALMTLLEIRTYCPEVLGKLEVFLDGGLRDGNDVLKALCLGATAVGVGRPFLYALSAYGSKGVERCVDTFDLSFTPANICSAFRGAGLVPVQPDTFLSKLDVQLRTPTPLATIAEVLWQTCTPSNTRELEAQSTLIRDRVQRHQGSSPASIIAAISQLQKGAEVMILSAELMRDRIASLERANIAVSERRKRKKKRIQKRGVLTKGAGEDIIAQREADEQIACEERQGGKRSGVSRQALARCSRCRETGHDSRTCRKDT</sequence>
<keyword evidence="3" id="KW-0479">Metal-binding</keyword>
<evidence type="ECO:0000256" key="2">
    <source>
        <dbReference type="ARBA" id="ARBA00022617"/>
    </source>
</evidence>
<dbReference type="GO" id="GO:0016491">
    <property type="term" value="F:oxidoreductase activity"/>
    <property type="evidence" value="ECO:0007669"/>
    <property type="project" value="UniProtKB-KW"/>
</dbReference>
<dbReference type="InterPro" id="IPR018506">
    <property type="entry name" value="Cyt_B5_heme-BS"/>
</dbReference>
<dbReference type="PROSITE" id="PS00557">
    <property type="entry name" value="FMN_HYDROXY_ACID_DH_1"/>
    <property type="match status" value="1"/>
</dbReference>
<organism evidence="9 10">
    <name type="scientific">Pyrenophora tritici-repentis</name>
    <dbReference type="NCBI Taxonomy" id="45151"/>
    <lineage>
        <taxon>Eukaryota</taxon>
        <taxon>Fungi</taxon>
        <taxon>Dikarya</taxon>
        <taxon>Ascomycota</taxon>
        <taxon>Pezizomycotina</taxon>
        <taxon>Dothideomycetes</taxon>
        <taxon>Pleosporomycetidae</taxon>
        <taxon>Pleosporales</taxon>
        <taxon>Pleosporineae</taxon>
        <taxon>Pleosporaceae</taxon>
        <taxon>Pyrenophora</taxon>
    </lineage>
</organism>
<evidence type="ECO:0000256" key="1">
    <source>
        <dbReference type="ARBA" id="ARBA00001917"/>
    </source>
</evidence>
<dbReference type="PROSITE" id="PS51349">
    <property type="entry name" value="FMN_HYDROXY_ACID_DH_2"/>
    <property type="match status" value="1"/>
</dbReference>
<comment type="caution">
    <text evidence="9">The sequence shown here is derived from an EMBL/GenBank/DDBJ whole genome shotgun (WGS) entry which is preliminary data.</text>
</comment>
<dbReference type="PANTHER" id="PTHR10578:SF104">
    <property type="entry name" value="CYTOCHROME B2, MITOCHONDRIAL-RELATED"/>
    <property type="match status" value="1"/>
</dbReference>
<accession>A0A922N2Q3</accession>
<evidence type="ECO:0000259" key="8">
    <source>
        <dbReference type="PROSITE" id="PS51349"/>
    </source>
</evidence>
<evidence type="ECO:0000256" key="4">
    <source>
        <dbReference type="ARBA" id="ARBA00023002"/>
    </source>
</evidence>
<dbReference type="SUPFAM" id="SSF51395">
    <property type="entry name" value="FMN-linked oxidoreductases"/>
    <property type="match status" value="1"/>
</dbReference>
<dbReference type="Gene3D" id="3.20.20.70">
    <property type="entry name" value="Aldolase class I"/>
    <property type="match status" value="1"/>
</dbReference>
<proteinExistence type="predicted"/>
<dbReference type="AlphaFoldDB" id="A0A922N2Q3"/>
<dbReference type="GO" id="GO:0046872">
    <property type="term" value="F:metal ion binding"/>
    <property type="evidence" value="ECO:0007669"/>
    <property type="project" value="UniProtKB-KW"/>
</dbReference>
<dbReference type="Gene3D" id="3.10.120.10">
    <property type="entry name" value="Cytochrome b5-like heme/steroid binding domain"/>
    <property type="match status" value="1"/>
</dbReference>
<dbReference type="EMBL" id="NRDI02000030">
    <property type="protein sequence ID" value="KAI1507952.1"/>
    <property type="molecule type" value="Genomic_DNA"/>
</dbReference>
<dbReference type="InterPro" id="IPR001199">
    <property type="entry name" value="Cyt_B5-like_heme/steroid-bd"/>
</dbReference>